<organism evidence="3 4">
    <name type="scientific">Propylenella binzhouense</name>
    <dbReference type="NCBI Taxonomy" id="2555902"/>
    <lineage>
        <taxon>Bacteria</taxon>
        <taxon>Pseudomonadati</taxon>
        <taxon>Pseudomonadota</taxon>
        <taxon>Alphaproteobacteria</taxon>
        <taxon>Hyphomicrobiales</taxon>
        <taxon>Propylenellaceae</taxon>
        <taxon>Propylenella</taxon>
    </lineage>
</organism>
<sequence>MLAKPEAELAGLRIMIVEDEYFIADDLAAAVRRAGGTILGPVPSLSEARSLLSGSDPVDAAVLDLNLRDEMAYPIAELLRLRGIPFVFATGYDLGSIPPEFQDVPHWEKPFDHRSLVHALSRMLGAGGGAAPQPAD</sequence>
<dbReference type="Proteomes" id="UP000773614">
    <property type="component" value="Unassembled WGS sequence"/>
</dbReference>
<dbReference type="RefSeq" id="WP_161141129.1">
    <property type="nucleotide sequence ID" value="NZ_SPKJ01000048.1"/>
</dbReference>
<dbReference type="InterPro" id="IPR001789">
    <property type="entry name" value="Sig_transdc_resp-reg_receiver"/>
</dbReference>
<evidence type="ECO:0000313" key="4">
    <source>
        <dbReference type="Proteomes" id="UP000773614"/>
    </source>
</evidence>
<reference evidence="3" key="1">
    <citation type="submission" date="2019-03" db="EMBL/GenBank/DDBJ databases">
        <title>Afifella sp. nov., isolated from activated sludge.</title>
        <authorList>
            <person name="Li Q."/>
            <person name="Liu Y."/>
        </authorList>
    </citation>
    <scope>NUCLEOTIDE SEQUENCE</scope>
    <source>
        <strain evidence="3">L72</strain>
    </source>
</reference>
<comment type="caution">
    <text evidence="3">The sequence shown here is derived from an EMBL/GenBank/DDBJ whole genome shotgun (WGS) entry which is preliminary data.</text>
</comment>
<name>A0A964WU88_9HYPH</name>
<dbReference type="Gene3D" id="3.40.50.2300">
    <property type="match status" value="1"/>
</dbReference>
<dbReference type="AlphaFoldDB" id="A0A964WU88"/>
<accession>A0A964WU88</accession>
<keyword evidence="1" id="KW-0597">Phosphoprotein</keyword>
<dbReference type="EMBL" id="SPKJ01000048">
    <property type="protein sequence ID" value="MYZ48784.1"/>
    <property type="molecule type" value="Genomic_DNA"/>
</dbReference>
<dbReference type="SUPFAM" id="SSF52172">
    <property type="entry name" value="CheY-like"/>
    <property type="match status" value="1"/>
</dbReference>
<keyword evidence="4" id="KW-1185">Reference proteome</keyword>
<proteinExistence type="predicted"/>
<feature type="modified residue" description="4-aspartylphosphate" evidence="1">
    <location>
        <position position="64"/>
    </location>
</feature>
<dbReference type="GO" id="GO:0000160">
    <property type="term" value="P:phosphorelay signal transduction system"/>
    <property type="evidence" value="ECO:0007669"/>
    <property type="project" value="InterPro"/>
</dbReference>
<protein>
    <submittedName>
        <fullName evidence="3">Response regulator</fullName>
    </submittedName>
</protein>
<dbReference type="SMART" id="SM00448">
    <property type="entry name" value="REC"/>
    <property type="match status" value="1"/>
</dbReference>
<gene>
    <name evidence="3" type="ORF">E4O86_13795</name>
</gene>
<dbReference type="OrthoDB" id="582170at2"/>
<dbReference type="PROSITE" id="PS50110">
    <property type="entry name" value="RESPONSE_REGULATORY"/>
    <property type="match status" value="1"/>
</dbReference>
<feature type="domain" description="Response regulatory" evidence="2">
    <location>
        <begin position="13"/>
        <end position="124"/>
    </location>
</feature>
<evidence type="ECO:0000313" key="3">
    <source>
        <dbReference type="EMBL" id="MYZ48784.1"/>
    </source>
</evidence>
<evidence type="ECO:0000256" key="1">
    <source>
        <dbReference type="PROSITE-ProRule" id="PRU00169"/>
    </source>
</evidence>
<evidence type="ECO:0000259" key="2">
    <source>
        <dbReference type="PROSITE" id="PS50110"/>
    </source>
</evidence>
<dbReference type="InterPro" id="IPR011006">
    <property type="entry name" value="CheY-like_superfamily"/>
</dbReference>